<evidence type="ECO:0000259" key="6">
    <source>
        <dbReference type="Pfam" id="PF01509"/>
    </source>
</evidence>
<keyword evidence="9" id="KW-1185">Reference proteome</keyword>
<feature type="active site" description="Nucleophile" evidence="5">
    <location>
        <position position="38"/>
    </location>
</feature>
<evidence type="ECO:0000256" key="1">
    <source>
        <dbReference type="ARBA" id="ARBA00000385"/>
    </source>
</evidence>
<reference evidence="8 9" key="1">
    <citation type="submission" date="2019-07" db="EMBL/GenBank/DDBJ databases">
        <title>Insights of Desulfuromonas acetexigens electromicrobiology.</title>
        <authorList>
            <person name="Katuri K."/>
            <person name="Sapireddy V."/>
            <person name="Shaw D.R."/>
            <person name="Saikaly P."/>
        </authorList>
    </citation>
    <scope>NUCLEOTIDE SEQUENCE [LARGE SCALE GENOMIC DNA]</scope>
    <source>
        <strain evidence="8 9">2873</strain>
    </source>
</reference>
<feature type="domain" description="tRNA pseudouridylate synthase B C-terminal" evidence="7">
    <location>
        <begin position="172"/>
        <end position="212"/>
    </location>
</feature>
<dbReference type="GO" id="GO:0031119">
    <property type="term" value="P:tRNA pseudouridine synthesis"/>
    <property type="evidence" value="ECO:0007669"/>
    <property type="project" value="UniProtKB-UniRule"/>
</dbReference>
<dbReference type="AlphaFoldDB" id="A0A550JLI2"/>
<protein>
    <recommendedName>
        <fullName evidence="5">tRNA pseudouridine synthase B</fullName>
        <ecNumber evidence="5">5.4.99.25</ecNumber>
    </recommendedName>
    <alternativeName>
        <fullName evidence="5">tRNA pseudouridine(55) synthase</fullName>
        <shortName evidence="5">Psi55 synthase</shortName>
    </alternativeName>
    <alternativeName>
        <fullName evidence="5">tRNA pseudouridylate synthase</fullName>
    </alternativeName>
    <alternativeName>
        <fullName evidence="5">tRNA-uridine isomerase</fullName>
    </alternativeName>
</protein>
<name>A0A550JLI2_9BACT</name>
<evidence type="ECO:0000259" key="7">
    <source>
        <dbReference type="Pfam" id="PF16198"/>
    </source>
</evidence>
<evidence type="ECO:0000256" key="5">
    <source>
        <dbReference type="HAMAP-Rule" id="MF_01080"/>
    </source>
</evidence>
<dbReference type="InterPro" id="IPR002501">
    <property type="entry name" value="PsdUridine_synth_N"/>
</dbReference>
<dbReference type="EMBL" id="VJVV01000001">
    <property type="protein sequence ID" value="TRO84060.1"/>
    <property type="molecule type" value="Genomic_DNA"/>
</dbReference>
<dbReference type="InterPro" id="IPR014780">
    <property type="entry name" value="tRNA_psdUridine_synth_TruB"/>
</dbReference>
<dbReference type="RefSeq" id="WP_092053196.1">
    <property type="nucleotide sequence ID" value="NZ_FOJJ01000001.1"/>
</dbReference>
<evidence type="ECO:0000313" key="9">
    <source>
        <dbReference type="Proteomes" id="UP000317155"/>
    </source>
</evidence>
<dbReference type="InterPro" id="IPR020103">
    <property type="entry name" value="PsdUridine_synth_cat_dom_sf"/>
</dbReference>
<dbReference type="Pfam" id="PF01509">
    <property type="entry name" value="TruB_N"/>
    <property type="match status" value="1"/>
</dbReference>
<comment type="function">
    <text evidence="5">Responsible for synthesis of pseudouridine from uracil-55 in the psi GC loop of transfer RNAs.</text>
</comment>
<sequence>MNGILVVDKPQGVTSHDVVRQVRRLCRQRQVGHAGTLDPMATGLLLVGIGQGTRIIQFLMDGRKTYRATLKLGESTDTQDAEGTLLERRPWLGVTVDALHRACADLTGTIRQVPPMYSALKKDGVPLYKLARQGIEVEREAREITIHRIDIEAVELPLVTLLVECSKGTYIRTLAHDLGEALGCGAHLTALRRTRSGCFDEADAVSLEDYREDPESLPLRSLLESLTEFTALNLDEAATARLRNGIPPSISEISDGALPGEGDRVLLLDHGNLRAVARFDPRRLRETRGDFELLRVFPAACSSR</sequence>
<dbReference type="GO" id="GO:0003723">
    <property type="term" value="F:RNA binding"/>
    <property type="evidence" value="ECO:0007669"/>
    <property type="project" value="InterPro"/>
</dbReference>
<organism evidence="8 9">
    <name type="scientific">Trichloromonas acetexigens</name>
    <dbReference type="NCBI Taxonomy" id="38815"/>
    <lineage>
        <taxon>Bacteria</taxon>
        <taxon>Pseudomonadati</taxon>
        <taxon>Thermodesulfobacteriota</taxon>
        <taxon>Desulfuromonadia</taxon>
        <taxon>Desulfuromonadales</taxon>
        <taxon>Trichloromonadaceae</taxon>
        <taxon>Trichloromonas</taxon>
    </lineage>
</organism>
<comment type="similarity">
    <text evidence="2 5">Belongs to the pseudouridine synthase TruB family. Type 1 subfamily.</text>
</comment>
<feature type="domain" description="Pseudouridine synthase II N-terminal" evidence="6">
    <location>
        <begin position="23"/>
        <end position="171"/>
    </location>
</feature>
<dbReference type="Proteomes" id="UP000317155">
    <property type="component" value="Unassembled WGS sequence"/>
</dbReference>
<evidence type="ECO:0000256" key="3">
    <source>
        <dbReference type="ARBA" id="ARBA00022694"/>
    </source>
</evidence>
<dbReference type="GO" id="GO:0160148">
    <property type="term" value="F:tRNA pseudouridine(55) synthase activity"/>
    <property type="evidence" value="ECO:0007669"/>
    <property type="project" value="UniProtKB-EC"/>
</dbReference>
<comment type="caution">
    <text evidence="8">The sequence shown here is derived from an EMBL/GenBank/DDBJ whole genome shotgun (WGS) entry which is preliminary data.</text>
</comment>
<dbReference type="EC" id="5.4.99.25" evidence="5"/>
<gene>
    <name evidence="5 8" type="primary">truB</name>
    <name evidence="8" type="ORF">FL622_02450</name>
</gene>
<keyword evidence="3 5" id="KW-0819">tRNA processing</keyword>
<dbReference type="GO" id="GO:1990481">
    <property type="term" value="P:mRNA pseudouridine synthesis"/>
    <property type="evidence" value="ECO:0007669"/>
    <property type="project" value="TreeGrafter"/>
</dbReference>
<dbReference type="PANTHER" id="PTHR13767:SF2">
    <property type="entry name" value="PSEUDOURIDYLATE SYNTHASE TRUB1"/>
    <property type="match status" value="1"/>
</dbReference>
<dbReference type="Gene3D" id="3.30.2350.10">
    <property type="entry name" value="Pseudouridine synthase"/>
    <property type="match status" value="1"/>
</dbReference>
<dbReference type="NCBIfam" id="TIGR00431">
    <property type="entry name" value="TruB"/>
    <property type="match status" value="1"/>
</dbReference>
<comment type="catalytic activity">
    <reaction evidence="1 5">
        <text>uridine(55) in tRNA = pseudouridine(55) in tRNA</text>
        <dbReference type="Rhea" id="RHEA:42532"/>
        <dbReference type="Rhea" id="RHEA-COMP:10101"/>
        <dbReference type="Rhea" id="RHEA-COMP:10102"/>
        <dbReference type="ChEBI" id="CHEBI:65314"/>
        <dbReference type="ChEBI" id="CHEBI:65315"/>
        <dbReference type="EC" id="5.4.99.25"/>
    </reaction>
</comment>
<dbReference type="HAMAP" id="MF_01080">
    <property type="entry name" value="TruB_bact"/>
    <property type="match status" value="1"/>
</dbReference>
<dbReference type="CDD" id="cd02573">
    <property type="entry name" value="PseudoU_synth_EcTruB"/>
    <property type="match status" value="1"/>
</dbReference>
<dbReference type="OrthoDB" id="9802309at2"/>
<accession>A0A550JLI2</accession>
<dbReference type="SUPFAM" id="SSF55120">
    <property type="entry name" value="Pseudouridine synthase"/>
    <property type="match status" value="1"/>
</dbReference>
<dbReference type="FunFam" id="3.30.2350.10:FF:000011">
    <property type="entry name" value="tRNA pseudouridine synthase B"/>
    <property type="match status" value="1"/>
</dbReference>
<dbReference type="Pfam" id="PF16198">
    <property type="entry name" value="TruB_C_2"/>
    <property type="match status" value="1"/>
</dbReference>
<evidence type="ECO:0000256" key="4">
    <source>
        <dbReference type="ARBA" id="ARBA00023235"/>
    </source>
</evidence>
<dbReference type="PANTHER" id="PTHR13767">
    <property type="entry name" value="TRNA-PSEUDOURIDINE SYNTHASE"/>
    <property type="match status" value="1"/>
</dbReference>
<dbReference type="InterPro" id="IPR032819">
    <property type="entry name" value="TruB_C"/>
</dbReference>
<evidence type="ECO:0000313" key="8">
    <source>
        <dbReference type="EMBL" id="TRO84060.1"/>
    </source>
</evidence>
<proteinExistence type="inferred from homology"/>
<evidence type="ECO:0000256" key="2">
    <source>
        <dbReference type="ARBA" id="ARBA00005642"/>
    </source>
</evidence>
<keyword evidence="4 5" id="KW-0413">Isomerase</keyword>